<dbReference type="PANTHER" id="PTHR33219:SF14">
    <property type="entry name" value="PROTEIN COFACTOR ASSEMBLY OF COMPLEX C SUBUNIT B CCB3, CHLOROPLASTIC-RELATED"/>
    <property type="match status" value="1"/>
</dbReference>
<sequence length="91" mass="10579">MNIQTILDLVYWLSQIYFYMIMAYVLMSWLPNVRESFVGQLLGKLVEPYLTPFRRFIPPLMGVIDFSPIVAIFVLQLAVYGLQSIIIFLVS</sequence>
<dbReference type="PANTHER" id="PTHR33219">
    <property type="entry name" value="YLMG HOMOLOG PROTEIN 2, CHLOROPLASTIC"/>
    <property type="match status" value="1"/>
</dbReference>
<feature type="transmembrane region" description="Helical" evidence="2">
    <location>
        <begin position="69"/>
        <end position="90"/>
    </location>
</feature>
<keyword evidence="2" id="KW-0472">Membrane</keyword>
<organism evidence="3 4">
    <name type="scientific">Paenibacillus turicensis</name>
    <dbReference type="NCBI Taxonomy" id="160487"/>
    <lineage>
        <taxon>Bacteria</taxon>
        <taxon>Bacillati</taxon>
        <taxon>Bacillota</taxon>
        <taxon>Bacilli</taxon>
        <taxon>Bacillales</taxon>
        <taxon>Paenibacillaceae</taxon>
        <taxon>Paenibacillus</taxon>
    </lineage>
</organism>
<keyword evidence="2" id="KW-0812">Transmembrane</keyword>
<comment type="caution">
    <text evidence="3">The sequence shown here is derived from an EMBL/GenBank/DDBJ whole genome shotgun (WGS) entry which is preliminary data.</text>
</comment>
<evidence type="ECO:0000313" key="4">
    <source>
        <dbReference type="Proteomes" id="UP001519272"/>
    </source>
</evidence>
<evidence type="ECO:0000313" key="3">
    <source>
        <dbReference type="EMBL" id="MBP1904389.1"/>
    </source>
</evidence>
<accession>A0ABS4FP86</accession>
<protein>
    <submittedName>
        <fullName evidence="3">YggT family protein</fullName>
    </submittedName>
</protein>
<dbReference type="Proteomes" id="UP001519272">
    <property type="component" value="Unassembled WGS sequence"/>
</dbReference>
<name>A0ABS4FP86_9BACL</name>
<gene>
    <name evidence="3" type="ORF">J2Z32_001006</name>
</gene>
<keyword evidence="4" id="KW-1185">Reference proteome</keyword>
<comment type="similarity">
    <text evidence="1">Belongs to the YggT family.</text>
</comment>
<keyword evidence="2" id="KW-1133">Transmembrane helix</keyword>
<dbReference type="Pfam" id="PF02325">
    <property type="entry name" value="CCB3_YggT"/>
    <property type="match status" value="1"/>
</dbReference>
<evidence type="ECO:0000256" key="2">
    <source>
        <dbReference type="SAM" id="Phobius"/>
    </source>
</evidence>
<feature type="transmembrane region" description="Helical" evidence="2">
    <location>
        <begin position="9"/>
        <end position="30"/>
    </location>
</feature>
<evidence type="ECO:0000256" key="1">
    <source>
        <dbReference type="ARBA" id="ARBA00010894"/>
    </source>
</evidence>
<dbReference type="InterPro" id="IPR003425">
    <property type="entry name" value="CCB3/YggT"/>
</dbReference>
<dbReference type="EMBL" id="JAGGKG010000003">
    <property type="protein sequence ID" value="MBP1904389.1"/>
    <property type="molecule type" value="Genomic_DNA"/>
</dbReference>
<reference evidence="3 4" key="1">
    <citation type="submission" date="2021-03" db="EMBL/GenBank/DDBJ databases">
        <title>Genomic Encyclopedia of Type Strains, Phase IV (KMG-IV): sequencing the most valuable type-strain genomes for metagenomic binning, comparative biology and taxonomic classification.</title>
        <authorList>
            <person name="Goeker M."/>
        </authorList>
    </citation>
    <scope>NUCLEOTIDE SEQUENCE [LARGE SCALE GENOMIC DNA]</scope>
    <source>
        <strain evidence="3 4">DSM 14349</strain>
    </source>
</reference>
<proteinExistence type="inferred from homology"/>